<dbReference type="InterPro" id="IPR011051">
    <property type="entry name" value="RmlC_Cupin_sf"/>
</dbReference>
<comment type="caution">
    <text evidence="4">The sequence shown here is derived from an EMBL/GenBank/DDBJ whole genome shotgun (WGS) entry which is preliminary data.</text>
</comment>
<dbReference type="PATRIC" id="fig|320778.3.peg.434"/>
<dbReference type="InterPro" id="IPR012093">
    <property type="entry name" value="Pirin"/>
</dbReference>
<comment type="similarity">
    <text evidence="1 2">Belongs to the pirin family.</text>
</comment>
<proteinExistence type="inferred from homology"/>
<sequence>MRHTRKVTKIRFGKKDGLLTAFIEKSELNQLDPFVLWDHFAASEVIHSTGLDYHGHSGVDALSYPVIGKMRHHDSAGCHTTLASGDLQIMTAGSGIIHKDIMTPNNGQVESFSLWTALPAGQKEMTKPESCYFHAQDLPIIEEHDSTTKVIVGTYQAHSSPAHCSVPLTYLDIMLAPFGVWFYTPDTEQTSGFVFIRSGSIYVAGSQLFSRQMATLEKAALPIEVRTGKVGAQFFVVLGKPLHQPFYASPSSIHSSQENLSKAEQNILQLMATRK</sequence>
<dbReference type="PIRSF" id="PIRSF006232">
    <property type="entry name" value="Pirin"/>
    <property type="match status" value="1"/>
</dbReference>
<evidence type="ECO:0000256" key="2">
    <source>
        <dbReference type="RuleBase" id="RU003457"/>
    </source>
</evidence>
<dbReference type="Proteomes" id="UP000035909">
    <property type="component" value="Unassembled WGS sequence"/>
</dbReference>
<dbReference type="PANTHER" id="PTHR13903">
    <property type="entry name" value="PIRIN-RELATED"/>
    <property type="match status" value="1"/>
</dbReference>
<dbReference type="Pfam" id="PF02678">
    <property type="entry name" value="Pirin"/>
    <property type="match status" value="1"/>
</dbReference>
<feature type="domain" description="Pirin N-terminal" evidence="3">
    <location>
        <begin position="25"/>
        <end position="115"/>
    </location>
</feature>
<organism evidence="4 5">
    <name type="scientific">Photobacterium ganghwense</name>
    <dbReference type="NCBI Taxonomy" id="320778"/>
    <lineage>
        <taxon>Bacteria</taxon>
        <taxon>Pseudomonadati</taxon>
        <taxon>Pseudomonadota</taxon>
        <taxon>Gammaproteobacteria</taxon>
        <taxon>Vibrionales</taxon>
        <taxon>Vibrionaceae</taxon>
        <taxon>Photobacterium</taxon>
    </lineage>
</organism>
<dbReference type="PANTHER" id="PTHR13903:SF8">
    <property type="entry name" value="PIRIN"/>
    <property type="match status" value="1"/>
</dbReference>
<evidence type="ECO:0000256" key="1">
    <source>
        <dbReference type="ARBA" id="ARBA00008416"/>
    </source>
</evidence>
<protein>
    <submittedName>
        <fullName evidence="4">Pirin</fullName>
    </submittedName>
</protein>
<dbReference type="SUPFAM" id="SSF51182">
    <property type="entry name" value="RmlC-like cupins"/>
    <property type="match status" value="1"/>
</dbReference>
<evidence type="ECO:0000259" key="3">
    <source>
        <dbReference type="Pfam" id="PF02678"/>
    </source>
</evidence>
<dbReference type="InterPro" id="IPR003829">
    <property type="entry name" value="Pirin_N_dom"/>
</dbReference>
<dbReference type="InterPro" id="IPR014710">
    <property type="entry name" value="RmlC-like_jellyroll"/>
</dbReference>
<dbReference type="RefSeq" id="WP_047883498.1">
    <property type="nucleotide sequence ID" value="NZ_CP071325.1"/>
</dbReference>
<dbReference type="OrthoDB" id="9780903at2"/>
<dbReference type="CDD" id="cd02247">
    <property type="entry name" value="cupin_pirin_C"/>
    <property type="match status" value="1"/>
</dbReference>
<name>A0A0J1HIU5_9GAMM</name>
<keyword evidence="5" id="KW-1185">Reference proteome</keyword>
<gene>
    <name evidence="4" type="ORF">ABT57_02050</name>
</gene>
<dbReference type="AlphaFoldDB" id="A0A0J1HIU5"/>
<evidence type="ECO:0000313" key="5">
    <source>
        <dbReference type="Proteomes" id="UP000035909"/>
    </source>
</evidence>
<accession>A0A0J1HIU5</accession>
<reference evidence="4 5" key="1">
    <citation type="submission" date="2015-05" db="EMBL/GenBank/DDBJ databases">
        <title>Photobacterium galathea sp. nov.</title>
        <authorList>
            <person name="Machado H."/>
            <person name="Gram L."/>
        </authorList>
    </citation>
    <scope>NUCLEOTIDE SEQUENCE [LARGE SCALE GENOMIC DNA]</scope>
    <source>
        <strain evidence="4 5">DSM 22954</strain>
    </source>
</reference>
<dbReference type="Gene3D" id="2.60.120.10">
    <property type="entry name" value="Jelly Rolls"/>
    <property type="match status" value="2"/>
</dbReference>
<dbReference type="EMBL" id="LDOU01000002">
    <property type="protein sequence ID" value="KLV11539.1"/>
    <property type="molecule type" value="Genomic_DNA"/>
</dbReference>
<evidence type="ECO:0000313" key="4">
    <source>
        <dbReference type="EMBL" id="KLV11539.1"/>
    </source>
</evidence>